<keyword evidence="1" id="KW-0472">Membrane</keyword>
<evidence type="ECO:0000256" key="1">
    <source>
        <dbReference type="SAM" id="Phobius"/>
    </source>
</evidence>
<feature type="transmembrane region" description="Helical" evidence="1">
    <location>
        <begin position="7"/>
        <end position="26"/>
    </location>
</feature>
<dbReference type="PANTHER" id="PTHR14136:SF17">
    <property type="entry name" value="BTB_POZ DOMAIN-CONTAINING PROTEIN KCTD9"/>
    <property type="match status" value="1"/>
</dbReference>
<feature type="transmembrane region" description="Helical" evidence="1">
    <location>
        <begin position="46"/>
        <end position="73"/>
    </location>
</feature>
<gene>
    <name evidence="2" type="ORF">FNL39_104117</name>
</gene>
<organism evidence="2 3">
    <name type="scientific">Nocardia caishijiensis</name>
    <dbReference type="NCBI Taxonomy" id="184756"/>
    <lineage>
        <taxon>Bacteria</taxon>
        <taxon>Bacillati</taxon>
        <taxon>Actinomycetota</taxon>
        <taxon>Actinomycetes</taxon>
        <taxon>Mycobacteriales</taxon>
        <taxon>Nocardiaceae</taxon>
        <taxon>Nocardia</taxon>
    </lineage>
</organism>
<dbReference type="SUPFAM" id="SSF141571">
    <property type="entry name" value="Pentapeptide repeat-like"/>
    <property type="match status" value="1"/>
</dbReference>
<comment type="caution">
    <text evidence="2">The sequence shown here is derived from an EMBL/GenBank/DDBJ whole genome shotgun (WGS) entry which is preliminary data.</text>
</comment>
<dbReference type="InterPro" id="IPR051082">
    <property type="entry name" value="Pentapeptide-BTB/POZ_domain"/>
</dbReference>
<reference evidence="2 3" key="1">
    <citation type="submission" date="2019-07" db="EMBL/GenBank/DDBJ databases">
        <title>Genomic Encyclopedia of Type Strains, Phase IV (KMG-IV): sequencing the most valuable type-strain genomes for metagenomic binning, comparative biology and taxonomic classification.</title>
        <authorList>
            <person name="Goeker M."/>
        </authorList>
    </citation>
    <scope>NUCLEOTIDE SEQUENCE [LARGE SCALE GENOMIC DNA]</scope>
    <source>
        <strain evidence="2 3">DSM 44831</strain>
    </source>
</reference>
<dbReference type="InterPro" id="IPR001646">
    <property type="entry name" value="5peptide_repeat"/>
</dbReference>
<keyword evidence="1" id="KW-1133">Transmembrane helix</keyword>
<accession>A0ABQ6YLU0</accession>
<keyword evidence="3" id="KW-1185">Reference proteome</keyword>
<dbReference type="EMBL" id="VMSD01000004">
    <property type="protein sequence ID" value="KAF0846696.1"/>
    <property type="molecule type" value="Genomic_DNA"/>
</dbReference>
<protein>
    <submittedName>
        <fullName evidence="2">Pentapeptide repeat protein</fullName>
    </submittedName>
</protein>
<dbReference type="RefSeq" id="WP_067983015.1">
    <property type="nucleotide sequence ID" value="NZ_VMSD01000004.1"/>
</dbReference>
<dbReference type="Proteomes" id="UP000798951">
    <property type="component" value="Unassembled WGS sequence"/>
</dbReference>
<keyword evidence="1" id="KW-0812">Transmembrane</keyword>
<evidence type="ECO:0000313" key="2">
    <source>
        <dbReference type="EMBL" id="KAF0846696.1"/>
    </source>
</evidence>
<proteinExistence type="predicted"/>
<dbReference type="Pfam" id="PF00805">
    <property type="entry name" value="Pentapeptide"/>
    <property type="match status" value="2"/>
</dbReference>
<dbReference type="PANTHER" id="PTHR14136">
    <property type="entry name" value="BTB_POZ DOMAIN-CONTAINING PROTEIN KCTD9"/>
    <property type="match status" value="1"/>
</dbReference>
<sequence length="301" mass="32225">MTTRPKLLILGLGSIAATVCLLYLIYQLPVWLAADQLQRLDDKDSLAAAAALRGQFVPVLALCVGAATVVYTAMKVQLDRSSKNIDRFNTAVTHLDSDKSVTRAGGAWAIQALMEDAPRERNRGRKLLAHMLREHATHQSADHLPGDIAVALGVLRSQPHPDKGSRAHEEPLDLTGIRVPGADLHEFYLPKARLTGADLSRTDLSRADLASAMLDHVDLIEANLTEATCHGANFRETRLNGADFTGADLSAGDFRGAALAEAKLTGANLKGADLRDAIGITPRQLSEAITDSTTQFPPSTG</sequence>
<name>A0ABQ6YLU0_9NOCA</name>
<dbReference type="Gene3D" id="2.160.20.80">
    <property type="entry name" value="E3 ubiquitin-protein ligase SopA"/>
    <property type="match status" value="1"/>
</dbReference>
<evidence type="ECO:0000313" key="3">
    <source>
        <dbReference type="Proteomes" id="UP000798951"/>
    </source>
</evidence>